<dbReference type="GO" id="GO:0016567">
    <property type="term" value="P:protein ubiquitination"/>
    <property type="evidence" value="ECO:0007669"/>
    <property type="project" value="TreeGrafter"/>
</dbReference>
<dbReference type="Pfam" id="PF13639">
    <property type="entry name" value="zf-RING_2"/>
    <property type="match status" value="1"/>
</dbReference>
<feature type="region of interest" description="Disordered" evidence="6">
    <location>
        <begin position="391"/>
        <end position="411"/>
    </location>
</feature>
<evidence type="ECO:0000256" key="5">
    <source>
        <dbReference type="SAM" id="Coils"/>
    </source>
</evidence>
<keyword evidence="2 4" id="KW-0863">Zinc-finger</keyword>
<reference evidence="9" key="1">
    <citation type="submission" date="2020-05" db="EMBL/GenBank/DDBJ databases">
        <title>Mycena genomes resolve the evolution of fungal bioluminescence.</title>
        <authorList>
            <person name="Tsai I.J."/>
        </authorList>
    </citation>
    <scope>NUCLEOTIDE SEQUENCE</scope>
    <source>
        <strain evidence="9">CCC161011</strain>
    </source>
</reference>
<evidence type="ECO:0000256" key="2">
    <source>
        <dbReference type="ARBA" id="ARBA00022771"/>
    </source>
</evidence>
<dbReference type="EMBL" id="JACAZI010000007">
    <property type="protein sequence ID" value="KAF7356872.1"/>
    <property type="molecule type" value="Genomic_DNA"/>
</dbReference>
<keyword evidence="3" id="KW-0862">Zinc</keyword>
<dbReference type="InterPro" id="IPR011422">
    <property type="entry name" value="BRAP2/ETP1_RRM"/>
</dbReference>
<evidence type="ECO:0000256" key="6">
    <source>
        <dbReference type="SAM" id="MobiDB-lite"/>
    </source>
</evidence>
<dbReference type="AlphaFoldDB" id="A0A8H6YE65"/>
<dbReference type="InterPro" id="IPR034931">
    <property type="entry name" value="ETP1_RRM"/>
</dbReference>
<protein>
    <submittedName>
        <fullName evidence="9">RING finger protein ETP1</fullName>
    </submittedName>
</protein>
<dbReference type="InterPro" id="IPR047243">
    <property type="entry name" value="RING-H2_BRAP2"/>
</dbReference>
<dbReference type="InterPro" id="IPR001841">
    <property type="entry name" value="Znf_RING"/>
</dbReference>
<keyword evidence="5" id="KW-0175">Coiled coil</keyword>
<name>A0A8H6YE65_9AGAR</name>
<evidence type="ECO:0000256" key="4">
    <source>
        <dbReference type="PROSITE-ProRule" id="PRU00502"/>
    </source>
</evidence>
<dbReference type="Gene3D" id="3.30.40.10">
    <property type="entry name" value="Zinc/RING finger domain, C3HC4 (zinc finger)"/>
    <property type="match status" value="2"/>
</dbReference>
<proteinExistence type="predicted"/>
<dbReference type="SUPFAM" id="SSF57850">
    <property type="entry name" value="RING/U-box"/>
    <property type="match status" value="2"/>
</dbReference>
<dbReference type="GO" id="GO:0061630">
    <property type="term" value="F:ubiquitin protein ligase activity"/>
    <property type="evidence" value="ECO:0007669"/>
    <property type="project" value="TreeGrafter"/>
</dbReference>
<dbReference type="GO" id="GO:0005737">
    <property type="term" value="C:cytoplasm"/>
    <property type="evidence" value="ECO:0007669"/>
    <property type="project" value="TreeGrafter"/>
</dbReference>
<keyword evidence="10" id="KW-1185">Reference proteome</keyword>
<organism evidence="9 10">
    <name type="scientific">Mycena venus</name>
    <dbReference type="NCBI Taxonomy" id="2733690"/>
    <lineage>
        <taxon>Eukaryota</taxon>
        <taxon>Fungi</taxon>
        <taxon>Dikarya</taxon>
        <taxon>Basidiomycota</taxon>
        <taxon>Agaricomycotina</taxon>
        <taxon>Agaricomycetes</taxon>
        <taxon>Agaricomycetidae</taxon>
        <taxon>Agaricales</taxon>
        <taxon>Marasmiineae</taxon>
        <taxon>Mycenaceae</taxon>
        <taxon>Mycena</taxon>
    </lineage>
</organism>
<dbReference type="PROSITE" id="PS50271">
    <property type="entry name" value="ZF_UBP"/>
    <property type="match status" value="1"/>
</dbReference>
<dbReference type="Proteomes" id="UP000620124">
    <property type="component" value="Unassembled WGS sequence"/>
</dbReference>
<evidence type="ECO:0000259" key="8">
    <source>
        <dbReference type="PROSITE" id="PS50271"/>
    </source>
</evidence>
<dbReference type="CDD" id="cd22249">
    <property type="entry name" value="UDM1_RNF168_RNF169-like"/>
    <property type="match status" value="1"/>
</dbReference>
<dbReference type="GO" id="GO:0008270">
    <property type="term" value="F:zinc ion binding"/>
    <property type="evidence" value="ECO:0007669"/>
    <property type="project" value="UniProtKB-KW"/>
</dbReference>
<dbReference type="PANTHER" id="PTHR24007:SF7">
    <property type="entry name" value="BRCA1-ASSOCIATED PROTEIN"/>
    <property type="match status" value="1"/>
</dbReference>
<accession>A0A8H6YE65</accession>
<gene>
    <name evidence="9" type="ORF">MVEN_01023000</name>
</gene>
<dbReference type="SMART" id="SM00290">
    <property type="entry name" value="ZnF_UBP"/>
    <property type="match status" value="1"/>
</dbReference>
<keyword evidence="1" id="KW-0479">Metal-binding</keyword>
<evidence type="ECO:0000259" key="7">
    <source>
        <dbReference type="PROSITE" id="PS50089"/>
    </source>
</evidence>
<dbReference type="PANTHER" id="PTHR24007">
    <property type="entry name" value="BRCA1-ASSOCIATED PROTEIN"/>
    <property type="match status" value="1"/>
</dbReference>
<dbReference type="OrthoDB" id="273556at2759"/>
<dbReference type="CDD" id="cd12717">
    <property type="entry name" value="RRM_ETP1"/>
    <property type="match status" value="1"/>
</dbReference>
<dbReference type="PROSITE" id="PS50089">
    <property type="entry name" value="ZF_RING_2"/>
    <property type="match status" value="1"/>
</dbReference>
<evidence type="ECO:0000313" key="9">
    <source>
        <dbReference type="EMBL" id="KAF7356872.1"/>
    </source>
</evidence>
<dbReference type="Pfam" id="PF07576">
    <property type="entry name" value="BRAP2"/>
    <property type="match status" value="1"/>
</dbReference>
<dbReference type="SMART" id="SM00184">
    <property type="entry name" value="RING"/>
    <property type="match status" value="1"/>
</dbReference>
<feature type="coiled-coil region" evidence="5">
    <location>
        <begin position="481"/>
        <end position="522"/>
    </location>
</feature>
<feature type="domain" description="RING-type" evidence="7">
    <location>
        <begin position="246"/>
        <end position="286"/>
    </location>
</feature>
<dbReference type="InterPro" id="IPR001607">
    <property type="entry name" value="Znf_UBP"/>
</dbReference>
<dbReference type="InterPro" id="IPR013083">
    <property type="entry name" value="Znf_RING/FYVE/PHD"/>
</dbReference>
<evidence type="ECO:0000313" key="10">
    <source>
        <dbReference type="Proteomes" id="UP000620124"/>
    </source>
</evidence>
<dbReference type="CDD" id="cd16457">
    <property type="entry name" value="RING-H2_BRAP2"/>
    <property type="match status" value="1"/>
</dbReference>
<evidence type="ECO:0000256" key="1">
    <source>
        <dbReference type="ARBA" id="ARBA00022723"/>
    </source>
</evidence>
<evidence type="ECO:0000256" key="3">
    <source>
        <dbReference type="ARBA" id="ARBA00022833"/>
    </source>
</evidence>
<sequence>MRGYHIRISVQLKAGFNRPSSSTTFTPGSVFVKLPAQTPKPTARRSATFNPRNKDYRFGPIRIDWVDFEMSEKTAGKAREYGRAEPAAATFIPSEGMESGSTNLPEGIIHLFREGSTTSSEDHLKASSSSVKSDSPEFDGVMLGVLAVPSWMAPSDFLAFVAPAAEGITHLRIIRDSVPNRSIVVIKFSDPDHASEFAEAYNGKPFNSMEPEICHVVRVLSVNMDAEDPALSRLVSTQALYELPTCPVCLERMDSAVTGLITVPCSHTFHCMCLSKWGDSRCPVCRYSQTLMSSHPSVSSSTRSIPFANPSAPTLSACSACQSTTNLWICLICGNIGCGRYGRAHAQAHYQTTTHLYALELETQRVWDYAGDGYVHRLIQNKADGKLVELPSASSSMGTNPRDGGLGPGPSDALSAEKIEAIGIEYSYLLTSQLDSQRAYYEEQTNELHSQVGELRSILERLSGEYERDKAAAKEEVAQRRQDEDERMASLAKDKAKAESRAEKVTDLARRLEKELNTERANEVPDIVESKFPLWLTAGACSILLALAFLWQRLCKSRAGWMKDLDNLGQPRVRKLSGSAIVCGGSIAGIVTARILADHFERVLVIDPEIQDVDKPKTRVIQYHAVHGESYLDDLLKTITTSSSALMSLFVEGARRLWPDFDTGICGCWGPIGTRRL</sequence>
<dbReference type="Pfam" id="PF02148">
    <property type="entry name" value="zf-UBP"/>
    <property type="match status" value="1"/>
</dbReference>
<feature type="domain" description="UBP-type" evidence="8">
    <location>
        <begin position="283"/>
        <end position="394"/>
    </location>
</feature>
<dbReference type="GO" id="GO:0007265">
    <property type="term" value="P:Ras protein signal transduction"/>
    <property type="evidence" value="ECO:0007669"/>
    <property type="project" value="TreeGrafter"/>
</dbReference>
<comment type="caution">
    <text evidence="9">The sequence shown here is derived from an EMBL/GenBank/DDBJ whole genome shotgun (WGS) entry which is preliminary data.</text>
</comment>